<dbReference type="PANTHER" id="PTHR43861:SF3">
    <property type="entry name" value="PUTATIVE (AFU_ORTHOLOGUE AFUA_2G14390)-RELATED"/>
    <property type="match status" value="1"/>
</dbReference>
<keyword evidence="1 2" id="KW-0808">Transferase</keyword>
<dbReference type="InterPro" id="IPR029063">
    <property type="entry name" value="SAM-dependent_MTases_sf"/>
</dbReference>
<protein>
    <submittedName>
        <fullName evidence="2">Class I SAM-dependent methyltransferase</fullName>
        <ecNumber evidence="2">2.1.1.-</ecNumber>
    </submittedName>
</protein>
<dbReference type="EMBL" id="CP140153">
    <property type="protein sequence ID" value="WQH17147.1"/>
    <property type="molecule type" value="Genomic_DNA"/>
</dbReference>
<dbReference type="CDD" id="cd02440">
    <property type="entry name" value="AdoMet_MTases"/>
    <property type="match status" value="1"/>
</dbReference>
<gene>
    <name evidence="2" type="ORF">SR882_04380</name>
</gene>
<name>A0ABZ0Z0X7_9GAMM</name>
<evidence type="ECO:0000313" key="3">
    <source>
        <dbReference type="Proteomes" id="UP001327459"/>
    </source>
</evidence>
<dbReference type="RefSeq" id="WP_322522127.1">
    <property type="nucleotide sequence ID" value="NZ_CP140153.1"/>
</dbReference>
<keyword evidence="2" id="KW-0489">Methyltransferase</keyword>
<dbReference type="Pfam" id="PF13489">
    <property type="entry name" value="Methyltransf_23"/>
    <property type="match status" value="1"/>
</dbReference>
<dbReference type="SUPFAM" id="SSF53335">
    <property type="entry name" value="S-adenosyl-L-methionine-dependent methyltransferases"/>
    <property type="match status" value="1"/>
</dbReference>
<dbReference type="PANTHER" id="PTHR43861">
    <property type="entry name" value="TRANS-ACONITATE 2-METHYLTRANSFERASE-RELATED"/>
    <property type="match status" value="1"/>
</dbReference>
<dbReference type="EC" id="2.1.1.-" evidence="2"/>
<dbReference type="Proteomes" id="UP001327459">
    <property type="component" value="Chromosome"/>
</dbReference>
<dbReference type="Gene3D" id="3.40.50.150">
    <property type="entry name" value="Vaccinia Virus protein VP39"/>
    <property type="match status" value="1"/>
</dbReference>
<evidence type="ECO:0000256" key="1">
    <source>
        <dbReference type="ARBA" id="ARBA00022679"/>
    </source>
</evidence>
<dbReference type="GO" id="GO:0032259">
    <property type="term" value="P:methylation"/>
    <property type="evidence" value="ECO:0007669"/>
    <property type="project" value="UniProtKB-KW"/>
</dbReference>
<organism evidence="2 3">
    <name type="scientific">Guyparkeria halophila</name>
    <dbReference type="NCBI Taxonomy" id="47960"/>
    <lineage>
        <taxon>Bacteria</taxon>
        <taxon>Pseudomonadati</taxon>
        <taxon>Pseudomonadota</taxon>
        <taxon>Gammaproteobacteria</taxon>
        <taxon>Chromatiales</taxon>
        <taxon>Thioalkalibacteraceae</taxon>
        <taxon>Guyparkeria</taxon>
    </lineage>
</organism>
<accession>A0ABZ0Z0X7</accession>
<reference evidence="2 3" key="1">
    <citation type="submission" date="2023-11" db="EMBL/GenBank/DDBJ databases">
        <title>MicrobeMod: A computational toolkit for identifying prokaryotic methylation and restriction-modification with nanopore sequencing.</title>
        <authorList>
            <person name="Crits-Christoph A."/>
            <person name="Kang S.C."/>
            <person name="Lee H."/>
            <person name="Ostrov N."/>
        </authorList>
    </citation>
    <scope>NUCLEOTIDE SEQUENCE [LARGE SCALE GENOMIC DNA]</scope>
    <source>
        <strain evidence="2 3">ATCC 49870</strain>
    </source>
</reference>
<keyword evidence="3" id="KW-1185">Reference proteome</keyword>
<sequence>MAASTPYRIVTHRLGYRHIEPIPSRETLAAFYRDKYFQQDHGTYKKTYQPLDTRHRENRFRLRQAAIDVLPGASEGPHRFLDVGCGEGWALRWFSDRGWDVTGVDFSDNACRRHNAPLCDRVLSGEVDETLDTLAERQPGGFDLLWLDNVLEHSPEPAALVSQLGRLCSPGGLLMIEVPNDFSVTQQVALDKGLIEDTFWVCPPEHLNYFNLAGLENLAEACGWSVRDAFSDFPIDWFLLNDEANYIADRSRGRAAHVARVRLESAMTDIDPCETLAVYRHLCRLGMGRNITMLVTPAS</sequence>
<dbReference type="GO" id="GO:0008168">
    <property type="term" value="F:methyltransferase activity"/>
    <property type="evidence" value="ECO:0007669"/>
    <property type="project" value="UniProtKB-KW"/>
</dbReference>
<evidence type="ECO:0000313" key="2">
    <source>
        <dbReference type="EMBL" id="WQH17147.1"/>
    </source>
</evidence>
<proteinExistence type="predicted"/>